<keyword evidence="4" id="KW-0028">Amino-acid biosynthesis</keyword>
<proteinExistence type="inferred from homology"/>
<organism evidence="9 10">
    <name type="scientific">Devosia equisanguinis</name>
    <dbReference type="NCBI Taxonomy" id="2490941"/>
    <lineage>
        <taxon>Bacteria</taxon>
        <taxon>Pseudomonadati</taxon>
        <taxon>Pseudomonadota</taxon>
        <taxon>Alphaproteobacteria</taxon>
        <taxon>Hyphomicrobiales</taxon>
        <taxon>Devosiaceae</taxon>
        <taxon>Devosia</taxon>
    </lineage>
</organism>
<evidence type="ECO:0000256" key="5">
    <source>
        <dbReference type="NCBIfam" id="TIGR00112"/>
    </source>
</evidence>
<comment type="similarity">
    <text evidence="1 4">Belongs to the pyrroline-5-carboxylate reductase family.</text>
</comment>
<keyword evidence="4" id="KW-0963">Cytoplasm</keyword>
<comment type="catalytic activity">
    <reaction evidence="4">
        <text>L-proline + NAD(+) = (S)-1-pyrroline-5-carboxylate + NADH + 2 H(+)</text>
        <dbReference type="Rhea" id="RHEA:14105"/>
        <dbReference type="ChEBI" id="CHEBI:15378"/>
        <dbReference type="ChEBI" id="CHEBI:17388"/>
        <dbReference type="ChEBI" id="CHEBI:57540"/>
        <dbReference type="ChEBI" id="CHEBI:57945"/>
        <dbReference type="ChEBI" id="CHEBI:60039"/>
        <dbReference type="EC" id="1.5.1.2"/>
    </reaction>
</comment>
<comment type="function">
    <text evidence="4">Catalyzes the reduction of 1-pyrroline-5-carboxylate (PCA) to L-proline.</text>
</comment>
<evidence type="ECO:0000256" key="2">
    <source>
        <dbReference type="ARBA" id="ARBA00022857"/>
    </source>
</evidence>
<evidence type="ECO:0000256" key="4">
    <source>
        <dbReference type="HAMAP-Rule" id="MF_01925"/>
    </source>
</evidence>
<keyword evidence="3 4" id="KW-0560">Oxidoreductase</keyword>
<gene>
    <name evidence="4 9" type="primary">proC</name>
    <name evidence="9" type="ORF">DEVEQU_02711</name>
</gene>
<dbReference type="InterPro" id="IPR029036">
    <property type="entry name" value="P5CR_dimer"/>
</dbReference>
<dbReference type="UniPathway" id="UPA00098">
    <property type="reaction ID" value="UER00361"/>
</dbReference>
<evidence type="ECO:0000313" key="10">
    <source>
        <dbReference type="Proteomes" id="UP000268844"/>
    </source>
</evidence>
<accession>A0A3S4DRH7</accession>
<name>A0A3S4DRH7_9HYPH</name>
<feature type="domain" description="Pyrroline-5-carboxylate reductase catalytic N-terminal" evidence="7">
    <location>
        <begin position="11"/>
        <end position="102"/>
    </location>
</feature>
<dbReference type="Proteomes" id="UP000268844">
    <property type="component" value="Unassembled WGS sequence"/>
</dbReference>
<evidence type="ECO:0000259" key="8">
    <source>
        <dbReference type="Pfam" id="PF14748"/>
    </source>
</evidence>
<comment type="catalytic activity">
    <reaction evidence="4">
        <text>L-proline + NADP(+) = (S)-1-pyrroline-5-carboxylate + NADPH + 2 H(+)</text>
        <dbReference type="Rhea" id="RHEA:14109"/>
        <dbReference type="ChEBI" id="CHEBI:15378"/>
        <dbReference type="ChEBI" id="CHEBI:17388"/>
        <dbReference type="ChEBI" id="CHEBI:57783"/>
        <dbReference type="ChEBI" id="CHEBI:58349"/>
        <dbReference type="ChEBI" id="CHEBI:60039"/>
        <dbReference type="EC" id="1.5.1.2"/>
    </reaction>
</comment>
<protein>
    <recommendedName>
        <fullName evidence="4 5">Pyrroline-5-carboxylate reductase</fullName>
        <shortName evidence="4">P5C reductase</shortName>
        <shortName evidence="4">P5CR</shortName>
        <ecNumber evidence="4 5">1.5.1.2</ecNumber>
    </recommendedName>
    <alternativeName>
        <fullName evidence="4">PCA reductase</fullName>
    </alternativeName>
</protein>
<dbReference type="SUPFAM" id="SSF48179">
    <property type="entry name" value="6-phosphogluconate dehydrogenase C-terminal domain-like"/>
    <property type="match status" value="1"/>
</dbReference>
<sequence>MSSLRNLGPVMLVGAGKMGLAMARGWLDAGLPPSSLVLVDPAPSDDARALADDYDLVINSQASGLVPNVLVLAVKPQIIGPVMAGLLPVVGPQTLVLSIAAGISIARLSEGLGTGRIVRTMPNTPAQLGKGITGAVAGPEVGNDDRGNADALLAAAGPVVWFDAESDLDAVTAVSGSGPAYVFNLVEALAAAGQAQGLPEHVAMKLARQTVIGAAALLEADPAPASVLRQNVTSPNGTTAAALAVLMAPDGLTPLMEKAVAAARQRSEELGRG</sequence>
<evidence type="ECO:0000256" key="1">
    <source>
        <dbReference type="ARBA" id="ARBA00005525"/>
    </source>
</evidence>
<dbReference type="InterPro" id="IPR008927">
    <property type="entry name" value="6-PGluconate_DH-like_C_sf"/>
</dbReference>
<keyword evidence="2 4" id="KW-0521">NADP</keyword>
<dbReference type="FunFam" id="1.10.3730.10:FF:000001">
    <property type="entry name" value="Pyrroline-5-carboxylate reductase"/>
    <property type="match status" value="1"/>
</dbReference>
<dbReference type="InterPro" id="IPR028939">
    <property type="entry name" value="P5C_Rdtase_cat_N"/>
</dbReference>
<dbReference type="HAMAP" id="MF_01925">
    <property type="entry name" value="P5C_reductase"/>
    <property type="match status" value="1"/>
</dbReference>
<evidence type="ECO:0000256" key="6">
    <source>
        <dbReference type="PIRSR" id="PIRSR000193-1"/>
    </source>
</evidence>
<dbReference type="GO" id="GO:0004735">
    <property type="term" value="F:pyrroline-5-carboxylate reductase activity"/>
    <property type="evidence" value="ECO:0007669"/>
    <property type="project" value="UniProtKB-UniRule"/>
</dbReference>
<comment type="subcellular location">
    <subcellularLocation>
        <location evidence="4">Cytoplasm</location>
    </subcellularLocation>
</comment>
<feature type="binding site" evidence="6">
    <location>
        <begin position="73"/>
        <end position="76"/>
    </location>
    <ligand>
        <name>NADP(+)</name>
        <dbReference type="ChEBI" id="CHEBI:58349"/>
    </ligand>
</feature>
<dbReference type="InterPro" id="IPR036291">
    <property type="entry name" value="NAD(P)-bd_dom_sf"/>
</dbReference>
<dbReference type="PIRSF" id="PIRSF000193">
    <property type="entry name" value="Pyrrol-5-carb_rd"/>
    <property type="match status" value="1"/>
</dbReference>
<dbReference type="RefSeq" id="WP_126151107.1">
    <property type="nucleotide sequence ID" value="NZ_JBHTMH010000005.1"/>
</dbReference>
<keyword evidence="10" id="KW-1185">Reference proteome</keyword>
<evidence type="ECO:0000313" key="9">
    <source>
        <dbReference type="EMBL" id="VDS05569.1"/>
    </source>
</evidence>
<dbReference type="EMBL" id="UZWD01000034">
    <property type="protein sequence ID" value="VDS05569.1"/>
    <property type="molecule type" value="Genomic_DNA"/>
</dbReference>
<dbReference type="AlphaFoldDB" id="A0A3S4DRH7"/>
<reference evidence="9 10" key="1">
    <citation type="submission" date="2018-12" db="EMBL/GenBank/DDBJ databases">
        <authorList>
            <person name="Criscuolo A."/>
        </authorList>
    </citation>
    <scope>NUCLEOTIDE SEQUENCE [LARGE SCALE GENOMIC DNA]</scope>
    <source>
        <strain evidence="9">ACIP1116281</strain>
    </source>
</reference>
<dbReference type="Gene3D" id="1.10.3730.10">
    <property type="entry name" value="ProC C-terminal domain-like"/>
    <property type="match status" value="1"/>
</dbReference>
<dbReference type="Pfam" id="PF03807">
    <property type="entry name" value="F420_oxidored"/>
    <property type="match status" value="1"/>
</dbReference>
<keyword evidence="4" id="KW-0641">Proline biosynthesis</keyword>
<dbReference type="GO" id="GO:0055129">
    <property type="term" value="P:L-proline biosynthetic process"/>
    <property type="evidence" value="ECO:0007669"/>
    <property type="project" value="UniProtKB-UniRule"/>
</dbReference>
<comment type="pathway">
    <text evidence="4">Amino-acid biosynthesis; L-proline biosynthesis; L-proline from L-glutamate 5-semialdehyde: step 1/1.</text>
</comment>
<evidence type="ECO:0000256" key="3">
    <source>
        <dbReference type="ARBA" id="ARBA00023002"/>
    </source>
</evidence>
<dbReference type="Pfam" id="PF14748">
    <property type="entry name" value="P5CR_dimer"/>
    <property type="match status" value="1"/>
</dbReference>
<feature type="domain" description="Pyrroline-5-carboxylate reductase dimerisation" evidence="8">
    <location>
        <begin position="165"/>
        <end position="270"/>
    </location>
</feature>
<dbReference type="Gene3D" id="3.40.50.720">
    <property type="entry name" value="NAD(P)-binding Rossmann-like Domain"/>
    <property type="match status" value="1"/>
</dbReference>
<dbReference type="GO" id="GO:0005737">
    <property type="term" value="C:cytoplasm"/>
    <property type="evidence" value="ECO:0007669"/>
    <property type="project" value="UniProtKB-SubCell"/>
</dbReference>
<dbReference type="PANTHER" id="PTHR11645">
    <property type="entry name" value="PYRROLINE-5-CARBOXYLATE REDUCTASE"/>
    <property type="match status" value="1"/>
</dbReference>
<dbReference type="SUPFAM" id="SSF51735">
    <property type="entry name" value="NAD(P)-binding Rossmann-fold domains"/>
    <property type="match status" value="1"/>
</dbReference>
<dbReference type="OrthoDB" id="9805754at2"/>
<dbReference type="EC" id="1.5.1.2" evidence="4 5"/>
<dbReference type="PANTHER" id="PTHR11645:SF0">
    <property type="entry name" value="PYRROLINE-5-CARBOXYLATE REDUCTASE 3"/>
    <property type="match status" value="1"/>
</dbReference>
<dbReference type="InterPro" id="IPR000304">
    <property type="entry name" value="Pyrroline-COOH_reductase"/>
</dbReference>
<evidence type="ECO:0000259" key="7">
    <source>
        <dbReference type="Pfam" id="PF03807"/>
    </source>
</evidence>
<dbReference type="NCBIfam" id="TIGR00112">
    <property type="entry name" value="proC"/>
    <property type="match status" value="1"/>
</dbReference>